<dbReference type="Pfam" id="PF00071">
    <property type="entry name" value="Ras"/>
    <property type="match status" value="1"/>
</dbReference>
<dbReference type="InterPro" id="IPR005225">
    <property type="entry name" value="Small_GTP-bd"/>
</dbReference>
<dbReference type="SMART" id="SM00175">
    <property type="entry name" value="RAB"/>
    <property type="match status" value="1"/>
</dbReference>
<evidence type="ECO:0000313" key="3">
    <source>
        <dbReference type="EMBL" id="VIO59018.1"/>
    </source>
</evidence>
<reference evidence="3" key="1">
    <citation type="submission" date="2019-04" db="EMBL/GenBank/DDBJ databases">
        <authorList>
            <person name="Melise S."/>
            <person name="Noan J."/>
            <person name="Okalmin O."/>
        </authorList>
    </citation>
    <scope>NUCLEOTIDE SEQUENCE</scope>
    <source>
        <strain evidence="3">FN9</strain>
    </source>
</reference>
<protein>
    <submittedName>
        <fullName evidence="2">Uncharacterized protein</fullName>
    </submittedName>
</protein>
<dbReference type="SMART" id="SM00174">
    <property type="entry name" value="RHO"/>
    <property type="match status" value="1"/>
</dbReference>
<dbReference type="InterPro" id="IPR050209">
    <property type="entry name" value="Rab_GTPases_membrane_traffic"/>
</dbReference>
<proteinExistence type="inferred from homology"/>
<dbReference type="PROSITE" id="PS51421">
    <property type="entry name" value="RAS"/>
    <property type="match status" value="1"/>
</dbReference>
<dbReference type="SUPFAM" id="SSF52540">
    <property type="entry name" value="P-loop containing nucleoside triphosphate hydrolases"/>
    <property type="match status" value="1"/>
</dbReference>
<dbReference type="PROSITE" id="PS51419">
    <property type="entry name" value="RAB"/>
    <property type="match status" value="1"/>
</dbReference>
<dbReference type="AlphaFoldDB" id="A0A2H3HD22"/>
<dbReference type="GO" id="GO:0005525">
    <property type="term" value="F:GTP binding"/>
    <property type="evidence" value="ECO:0007669"/>
    <property type="project" value="InterPro"/>
</dbReference>
<comment type="similarity">
    <text evidence="1">Belongs to the small GTPase superfamily. Rab family.</text>
</comment>
<dbReference type="EMBL" id="CAAKMV010000136">
    <property type="protein sequence ID" value="VIO59018.1"/>
    <property type="molecule type" value="Genomic_DNA"/>
</dbReference>
<evidence type="ECO:0000313" key="4">
    <source>
        <dbReference type="Proteomes" id="UP000746612"/>
    </source>
</evidence>
<organism evidence="2 4">
    <name type="scientific">Gibberella zeae</name>
    <name type="common">Wheat head blight fungus</name>
    <name type="synonym">Fusarium graminearum</name>
    <dbReference type="NCBI Taxonomy" id="5518"/>
    <lineage>
        <taxon>Eukaryota</taxon>
        <taxon>Fungi</taxon>
        <taxon>Dikarya</taxon>
        <taxon>Ascomycota</taxon>
        <taxon>Pezizomycotina</taxon>
        <taxon>Sordariomycetes</taxon>
        <taxon>Hypocreomycetidae</taxon>
        <taxon>Hypocreales</taxon>
        <taxon>Nectriaceae</taxon>
        <taxon>Fusarium</taxon>
    </lineage>
</organism>
<reference evidence="2" key="2">
    <citation type="submission" date="2021-03" db="EMBL/GenBank/DDBJ databases">
        <authorList>
            <person name="Alouane T."/>
            <person name="Langin T."/>
            <person name="Bonhomme L."/>
        </authorList>
    </citation>
    <scope>NUCLEOTIDE SEQUENCE</scope>
    <source>
        <strain evidence="2">MDC_Fg202</strain>
    </source>
</reference>
<gene>
    <name evidence="3" type="ORF">FUG_LOCUS324035</name>
    <name evidence="2" type="ORF">MDCFG202_LOCUS341964</name>
</gene>
<accession>A0A2H3HD22</accession>
<dbReference type="GO" id="GO:0003924">
    <property type="term" value="F:GTPase activity"/>
    <property type="evidence" value="ECO:0007669"/>
    <property type="project" value="InterPro"/>
</dbReference>
<dbReference type="EMBL" id="CAJPIJ010000149">
    <property type="protein sequence ID" value="CAG1991594.1"/>
    <property type="molecule type" value="Genomic_DNA"/>
</dbReference>
<dbReference type="OMA" id="IRTHGEP"/>
<evidence type="ECO:0000313" key="2">
    <source>
        <dbReference type="EMBL" id="CAG1991594.1"/>
    </source>
</evidence>
<dbReference type="PROSITE" id="PS51420">
    <property type="entry name" value="RHO"/>
    <property type="match status" value="1"/>
</dbReference>
<evidence type="ECO:0000256" key="1">
    <source>
        <dbReference type="ARBA" id="ARBA00006270"/>
    </source>
</evidence>
<dbReference type="PANTHER" id="PTHR47979">
    <property type="entry name" value="DRAB11-RELATED"/>
    <property type="match status" value="1"/>
</dbReference>
<dbReference type="OrthoDB" id="63533at2759"/>
<dbReference type="FunFam" id="3.40.50.300:FF:001329">
    <property type="entry name" value="Small GTP-binding protein, putative"/>
    <property type="match status" value="1"/>
</dbReference>
<sequence length="183" mass="20391">MTDTYDLRWKVLLLGDSTVGKTNIVNQFTQAQFDAESKPTLGVKPTNKIVQVGSDAVKVNIWDTAGLERYRASVNYYHDAVAVLIVYDVTNRKSFDNAARWLQEIRTHGEPGITVMLVGNKSDLGNLRVVETQRAVRTEEASLFARENKIPFAEISAKYASQVETTFQTLFNNISKKISAGSS</sequence>
<dbReference type="PRINTS" id="PR00449">
    <property type="entry name" value="RASTRNSFRMNG"/>
</dbReference>
<dbReference type="NCBIfam" id="TIGR00231">
    <property type="entry name" value="small_GTP"/>
    <property type="match status" value="1"/>
</dbReference>
<dbReference type="InterPro" id="IPR027417">
    <property type="entry name" value="P-loop_NTPase"/>
</dbReference>
<dbReference type="Gene3D" id="3.40.50.300">
    <property type="entry name" value="P-loop containing nucleotide triphosphate hydrolases"/>
    <property type="match status" value="1"/>
</dbReference>
<dbReference type="SMART" id="SM00173">
    <property type="entry name" value="RAS"/>
    <property type="match status" value="1"/>
</dbReference>
<name>A0A2H3HD22_GIBZA</name>
<dbReference type="Proteomes" id="UP000746612">
    <property type="component" value="Unassembled WGS sequence"/>
</dbReference>
<dbReference type="InterPro" id="IPR001806">
    <property type="entry name" value="Small_GTPase"/>
</dbReference>